<evidence type="ECO:0000256" key="1">
    <source>
        <dbReference type="SAM" id="MobiDB-lite"/>
    </source>
</evidence>
<accession>A0A8J4XZA6</accession>
<sequence length="118" mass="13252">MRSKQSIKEGRSLPAHQTQLFLSPQLNLLPLCLMQALTLLLVAAVALTALVVVQAMPEPFPDPDWEAFPDPDYKTFADPDPWKGHRISRSASAQDLRWSRNTGRTGWSGQKLGWRRDG</sequence>
<dbReference type="AlphaFoldDB" id="A0A8J4XZA6"/>
<feature type="region of interest" description="Disordered" evidence="1">
    <location>
        <begin position="99"/>
        <end position="118"/>
    </location>
</feature>
<evidence type="ECO:0000313" key="3">
    <source>
        <dbReference type="EMBL" id="KAG0716968.1"/>
    </source>
</evidence>
<dbReference type="Proteomes" id="UP000770661">
    <property type="component" value="Unassembled WGS sequence"/>
</dbReference>
<feature type="transmembrane region" description="Helical" evidence="2">
    <location>
        <begin position="28"/>
        <end position="53"/>
    </location>
</feature>
<feature type="compositionally biased region" description="Polar residues" evidence="1">
    <location>
        <begin position="99"/>
        <end position="108"/>
    </location>
</feature>
<organism evidence="3 4">
    <name type="scientific">Chionoecetes opilio</name>
    <name type="common">Atlantic snow crab</name>
    <name type="synonym">Cancer opilio</name>
    <dbReference type="NCBI Taxonomy" id="41210"/>
    <lineage>
        <taxon>Eukaryota</taxon>
        <taxon>Metazoa</taxon>
        <taxon>Ecdysozoa</taxon>
        <taxon>Arthropoda</taxon>
        <taxon>Crustacea</taxon>
        <taxon>Multicrustacea</taxon>
        <taxon>Malacostraca</taxon>
        <taxon>Eumalacostraca</taxon>
        <taxon>Eucarida</taxon>
        <taxon>Decapoda</taxon>
        <taxon>Pleocyemata</taxon>
        <taxon>Brachyura</taxon>
        <taxon>Eubrachyura</taxon>
        <taxon>Majoidea</taxon>
        <taxon>Majidae</taxon>
        <taxon>Chionoecetes</taxon>
    </lineage>
</organism>
<evidence type="ECO:0000313" key="4">
    <source>
        <dbReference type="Proteomes" id="UP000770661"/>
    </source>
</evidence>
<keyword evidence="2" id="KW-0472">Membrane</keyword>
<keyword evidence="2" id="KW-1133">Transmembrane helix</keyword>
<comment type="caution">
    <text evidence="3">The sequence shown here is derived from an EMBL/GenBank/DDBJ whole genome shotgun (WGS) entry which is preliminary data.</text>
</comment>
<keyword evidence="2" id="KW-0812">Transmembrane</keyword>
<reference evidence="3" key="1">
    <citation type="submission" date="2020-07" db="EMBL/GenBank/DDBJ databases">
        <title>The High-quality genome of the commercially important snow crab, Chionoecetes opilio.</title>
        <authorList>
            <person name="Jeong J.-H."/>
            <person name="Ryu S."/>
        </authorList>
    </citation>
    <scope>NUCLEOTIDE SEQUENCE</scope>
    <source>
        <strain evidence="3">MADBK_172401_WGS</strain>
        <tissue evidence="3">Digestive gland</tissue>
    </source>
</reference>
<proteinExistence type="predicted"/>
<dbReference type="EMBL" id="JACEEZ010018388">
    <property type="protein sequence ID" value="KAG0716968.1"/>
    <property type="molecule type" value="Genomic_DNA"/>
</dbReference>
<protein>
    <submittedName>
        <fullName evidence="3">Uncharacterized protein</fullName>
    </submittedName>
</protein>
<keyword evidence="4" id="KW-1185">Reference proteome</keyword>
<name>A0A8J4XZA6_CHIOP</name>
<gene>
    <name evidence="3" type="ORF">GWK47_008402</name>
</gene>
<evidence type="ECO:0000256" key="2">
    <source>
        <dbReference type="SAM" id="Phobius"/>
    </source>
</evidence>